<evidence type="ECO:0000256" key="1">
    <source>
        <dbReference type="SAM" id="MobiDB-lite"/>
    </source>
</evidence>
<name>A0A974P3Y0_9CAUL</name>
<organism evidence="2">
    <name type="scientific">Phenylobacterium glaciei</name>
    <dbReference type="NCBI Taxonomy" id="2803784"/>
    <lineage>
        <taxon>Bacteria</taxon>
        <taxon>Pseudomonadati</taxon>
        <taxon>Pseudomonadota</taxon>
        <taxon>Alphaproteobacteria</taxon>
        <taxon>Caulobacterales</taxon>
        <taxon>Caulobacteraceae</taxon>
        <taxon>Phenylobacterium</taxon>
    </lineage>
</organism>
<sequence>MANANSTPGFLKKLEFQRVAPLEAGVLLRARRGSRATTPTSASTGPRAASPGGWPIPPAGTVCATGPA</sequence>
<accession>A0A974P3Y0</accession>
<protein>
    <submittedName>
        <fullName evidence="2">Uncharacterized protein</fullName>
    </submittedName>
</protein>
<proteinExistence type="predicted"/>
<evidence type="ECO:0000313" key="2">
    <source>
        <dbReference type="EMBL" id="QQZ49915.1"/>
    </source>
</evidence>
<reference evidence="2" key="1">
    <citation type="submission" date="2021-01" db="EMBL/GenBank/DDBJ databases">
        <title>Genome sequence of Phenylobacterium sp. 20VBR1 isolated from a valley glaceir, Ny-Alesund, Svalbard.</title>
        <authorList>
            <person name="Thomas F.A."/>
            <person name="Krishnan K.P."/>
            <person name="Sinha R.K."/>
        </authorList>
    </citation>
    <scope>NUCLEOTIDE SEQUENCE</scope>
    <source>
        <strain evidence="2">20VBR1</strain>
    </source>
</reference>
<dbReference type="AlphaFoldDB" id="A0A974P3Y0"/>
<gene>
    <name evidence="2" type="ORF">JKL49_24955</name>
</gene>
<dbReference type="EMBL" id="CP068570">
    <property type="protein sequence ID" value="QQZ49915.1"/>
    <property type="molecule type" value="Genomic_DNA"/>
</dbReference>
<feature type="compositionally biased region" description="Polar residues" evidence="1">
    <location>
        <begin position="35"/>
        <end position="44"/>
    </location>
</feature>
<feature type="region of interest" description="Disordered" evidence="1">
    <location>
        <begin position="29"/>
        <end position="68"/>
    </location>
</feature>